<name>A0AAE5S526_PSESY</name>
<reference evidence="1 2" key="1">
    <citation type="submission" date="2017-03" db="EMBL/GenBank/DDBJ databases">
        <authorList>
            <person name="Hulin M.T."/>
        </authorList>
    </citation>
    <scope>NUCLEOTIDE SEQUENCE [LARGE SCALE GENOMIC DNA]</scope>
    <source>
        <strain evidence="1 2">5264</strain>
    </source>
</reference>
<accession>A0AAE5S526</accession>
<evidence type="ECO:0000313" key="2">
    <source>
        <dbReference type="Proteomes" id="UP000237295"/>
    </source>
</evidence>
<comment type="caution">
    <text evidence="1">The sequence shown here is derived from an EMBL/GenBank/DDBJ whole genome shotgun (WGS) entry which is preliminary data.</text>
</comment>
<dbReference type="Proteomes" id="UP000237295">
    <property type="component" value="Unassembled WGS sequence"/>
</dbReference>
<sequence>MGASRATLRLLAKRPVQSAKIHRLNNRLREQARSHKNAAAPASAKNRPCAFALVKLSQPSVSALL</sequence>
<protein>
    <submittedName>
        <fullName evidence="1">Uncharacterized protein</fullName>
    </submittedName>
</protein>
<proteinExistence type="predicted"/>
<gene>
    <name evidence="1" type="ORF">CXB42_18915</name>
</gene>
<dbReference type="EMBL" id="NBAQ01000011">
    <property type="protein sequence ID" value="POQ02280.1"/>
    <property type="molecule type" value="Genomic_DNA"/>
</dbReference>
<dbReference type="AlphaFoldDB" id="A0AAE5S526"/>
<evidence type="ECO:0000313" key="1">
    <source>
        <dbReference type="EMBL" id="POQ02280.1"/>
    </source>
</evidence>
<organism evidence="1 2">
    <name type="scientific">Pseudomonas syringae pv. syringae</name>
    <dbReference type="NCBI Taxonomy" id="321"/>
    <lineage>
        <taxon>Bacteria</taxon>
        <taxon>Pseudomonadati</taxon>
        <taxon>Pseudomonadota</taxon>
        <taxon>Gammaproteobacteria</taxon>
        <taxon>Pseudomonadales</taxon>
        <taxon>Pseudomonadaceae</taxon>
        <taxon>Pseudomonas</taxon>
        <taxon>Pseudomonas syringae</taxon>
    </lineage>
</organism>